<reference evidence="2 4" key="1">
    <citation type="journal article" date="2012" name="Nature">
        <title>Algal genomes reveal evolutionary mosaicism and the fate of nucleomorphs.</title>
        <authorList>
            <consortium name="DOE Joint Genome Institute"/>
            <person name="Curtis B.A."/>
            <person name="Tanifuji G."/>
            <person name="Burki F."/>
            <person name="Gruber A."/>
            <person name="Irimia M."/>
            <person name="Maruyama S."/>
            <person name="Arias M.C."/>
            <person name="Ball S.G."/>
            <person name="Gile G.H."/>
            <person name="Hirakawa Y."/>
            <person name="Hopkins J.F."/>
            <person name="Kuo A."/>
            <person name="Rensing S.A."/>
            <person name="Schmutz J."/>
            <person name="Symeonidi A."/>
            <person name="Elias M."/>
            <person name="Eveleigh R.J."/>
            <person name="Herman E.K."/>
            <person name="Klute M.J."/>
            <person name="Nakayama T."/>
            <person name="Obornik M."/>
            <person name="Reyes-Prieto A."/>
            <person name="Armbrust E.V."/>
            <person name="Aves S.J."/>
            <person name="Beiko R.G."/>
            <person name="Coutinho P."/>
            <person name="Dacks J.B."/>
            <person name="Durnford D.G."/>
            <person name="Fast N.M."/>
            <person name="Green B.R."/>
            <person name="Grisdale C.J."/>
            <person name="Hempel F."/>
            <person name="Henrissat B."/>
            <person name="Hoppner M.P."/>
            <person name="Ishida K."/>
            <person name="Kim E."/>
            <person name="Koreny L."/>
            <person name="Kroth P.G."/>
            <person name="Liu Y."/>
            <person name="Malik S.B."/>
            <person name="Maier U.G."/>
            <person name="McRose D."/>
            <person name="Mock T."/>
            <person name="Neilson J.A."/>
            <person name="Onodera N.T."/>
            <person name="Poole A.M."/>
            <person name="Pritham E.J."/>
            <person name="Richards T.A."/>
            <person name="Rocap G."/>
            <person name="Roy S.W."/>
            <person name="Sarai C."/>
            <person name="Schaack S."/>
            <person name="Shirato S."/>
            <person name="Slamovits C.H."/>
            <person name="Spencer D.F."/>
            <person name="Suzuki S."/>
            <person name="Worden A.Z."/>
            <person name="Zauner S."/>
            <person name="Barry K."/>
            <person name="Bell C."/>
            <person name="Bharti A.K."/>
            <person name="Crow J.A."/>
            <person name="Grimwood J."/>
            <person name="Kramer R."/>
            <person name="Lindquist E."/>
            <person name="Lucas S."/>
            <person name="Salamov A."/>
            <person name="McFadden G.I."/>
            <person name="Lane C.E."/>
            <person name="Keeling P.J."/>
            <person name="Gray M.W."/>
            <person name="Grigoriev I.V."/>
            <person name="Archibald J.M."/>
        </authorList>
    </citation>
    <scope>NUCLEOTIDE SEQUENCE</scope>
    <source>
        <strain evidence="2 4">CCMP2712</strain>
    </source>
</reference>
<evidence type="ECO:0000313" key="4">
    <source>
        <dbReference type="Proteomes" id="UP000011087"/>
    </source>
</evidence>
<proteinExistence type="predicted"/>
<keyword evidence="1" id="KW-1133">Transmembrane helix</keyword>
<feature type="transmembrane region" description="Helical" evidence="1">
    <location>
        <begin position="6"/>
        <end position="29"/>
    </location>
</feature>
<reference evidence="4" key="2">
    <citation type="submission" date="2012-11" db="EMBL/GenBank/DDBJ databases">
        <authorList>
            <person name="Kuo A."/>
            <person name="Curtis B.A."/>
            <person name="Tanifuji G."/>
            <person name="Burki F."/>
            <person name="Gruber A."/>
            <person name="Irimia M."/>
            <person name="Maruyama S."/>
            <person name="Arias M.C."/>
            <person name="Ball S.G."/>
            <person name="Gile G.H."/>
            <person name="Hirakawa Y."/>
            <person name="Hopkins J.F."/>
            <person name="Rensing S.A."/>
            <person name="Schmutz J."/>
            <person name="Symeonidi A."/>
            <person name="Elias M."/>
            <person name="Eveleigh R.J."/>
            <person name="Herman E.K."/>
            <person name="Klute M.J."/>
            <person name="Nakayama T."/>
            <person name="Obornik M."/>
            <person name="Reyes-Prieto A."/>
            <person name="Armbrust E.V."/>
            <person name="Aves S.J."/>
            <person name="Beiko R.G."/>
            <person name="Coutinho P."/>
            <person name="Dacks J.B."/>
            <person name="Durnford D.G."/>
            <person name="Fast N.M."/>
            <person name="Green B.R."/>
            <person name="Grisdale C."/>
            <person name="Hempe F."/>
            <person name="Henrissat B."/>
            <person name="Hoppner M.P."/>
            <person name="Ishida K.-I."/>
            <person name="Kim E."/>
            <person name="Koreny L."/>
            <person name="Kroth P.G."/>
            <person name="Liu Y."/>
            <person name="Malik S.-B."/>
            <person name="Maier U.G."/>
            <person name="McRose D."/>
            <person name="Mock T."/>
            <person name="Neilson J.A."/>
            <person name="Onodera N.T."/>
            <person name="Poole A.M."/>
            <person name="Pritham E.J."/>
            <person name="Richards T.A."/>
            <person name="Rocap G."/>
            <person name="Roy S.W."/>
            <person name="Sarai C."/>
            <person name="Schaack S."/>
            <person name="Shirato S."/>
            <person name="Slamovits C.H."/>
            <person name="Spencer D.F."/>
            <person name="Suzuki S."/>
            <person name="Worden A.Z."/>
            <person name="Zauner S."/>
            <person name="Barry K."/>
            <person name="Bell C."/>
            <person name="Bharti A.K."/>
            <person name="Crow J.A."/>
            <person name="Grimwood J."/>
            <person name="Kramer R."/>
            <person name="Lindquist E."/>
            <person name="Lucas S."/>
            <person name="Salamov A."/>
            <person name="McFadden G.I."/>
            <person name="Lane C.E."/>
            <person name="Keeling P.J."/>
            <person name="Gray M.W."/>
            <person name="Grigoriev I.V."/>
            <person name="Archibald J.M."/>
        </authorList>
    </citation>
    <scope>NUCLEOTIDE SEQUENCE</scope>
    <source>
        <strain evidence="4">CCMP2712</strain>
    </source>
</reference>
<dbReference type="EnsemblProtists" id="EKX47926">
    <property type="protein sequence ID" value="EKX47926"/>
    <property type="gene ID" value="GUITHDRAFT_106474"/>
</dbReference>
<dbReference type="Proteomes" id="UP000011087">
    <property type="component" value="Unassembled WGS sequence"/>
</dbReference>
<keyword evidence="1" id="KW-0812">Transmembrane</keyword>
<dbReference type="HOGENOM" id="CLU_593760_0_0_1"/>
<dbReference type="PaxDb" id="55529-EKX47926"/>
<sequence>MMAWDGGLGILAIGAVGMLGVVAIEWAVMSPFDRKLFIRLATANDRLRSSLRNAMITFTLNVFPGGTPFVQHSMDTSYPPLITRFLVLSGATFLQFMGPVVGLVHAFFPTWMIPARQFARGGHGMDRSGQRGWRLWWFYVRHPLAIEGEGFGNGAGLAIYSAAESLSYPSVMYDKFHDMFHDKLWQDRLFARHEAPTARIMLVMRNGEVEYRAKKIEGQDEMKWIWKPVYATMGLGIVQCHDIEQLVPPYRKACYMLVEQVLPSFHPRAEWFRISTLWRFEAPAPSFGYCWRTFNKLEDQRVQTDIIGGHAVLLKGGPKPFIGNHEDYDEDPQDPACYGFYDARNRTWIDASTYTAALLRAYELAMSMHGELGKELANVGWDVMVREEGPVFLEFNINNGFLVSDHGIDQCEKMLKYYEEEFNKRMAHYSDSVAPPDSWDLGKWMKKSGTSSSTAQRDLGA</sequence>
<keyword evidence="4" id="KW-1185">Reference proteome</keyword>
<organism evidence="2">
    <name type="scientific">Guillardia theta (strain CCMP2712)</name>
    <name type="common">Cryptophyte</name>
    <dbReference type="NCBI Taxonomy" id="905079"/>
    <lineage>
        <taxon>Eukaryota</taxon>
        <taxon>Cryptophyceae</taxon>
        <taxon>Pyrenomonadales</taxon>
        <taxon>Geminigeraceae</taxon>
        <taxon>Guillardia</taxon>
    </lineage>
</organism>
<evidence type="ECO:0000313" key="3">
    <source>
        <dbReference type="EnsemblProtists" id="EKX47926"/>
    </source>
</evidence>
<gene>
    <name evidence="2" type="ORF">GUITHDRAFT_106474</name>
</gene>
<dbReference type="EMBL" id="JH992988">
    <property type="protein sequence ID" value="EKX47926.1"/>
    <property type="molecule type" value="Genomic_DNA"/>
</dbReference>
<protein>
    <submittedName>
        <fullName evidence="2 3">Uncharacterized protein</fullName>
    </submittedName>
</protein>
<evidence type="ECO:0000256" key="1">
    <source>
        <dbReference type="SAM" id="Phobius"/>
    </source>
</evidence>
<dbReference type="SUPFAM" id="SSF56059">
    <property type="entry name" value="Glutathione synthetase ATP-binding domain-like"/>
    <property type="match status" value="1"/>
</dbReference>
<keyword evidence="1" id="KW-0472">Membrane</keyword>
<accession>L1JHF7</accession>
<dbReference type="AlphaFoldDB" id="L1JHF7"/>
<dbReference type="GeneID" id="17304502"/>
<reference evidence="3" key="3">
    <citation type="submission" date="2015-06" db="UniProtKB">
        <authorList>
            <consortium name="EnsemblProtists"/>
        </authorList>
    </citation>
    <scope>IDENTIFICATION</scope>
</reference>
<dbReference type="KEGG" id="gtt:GUITHDRAFT_106474"/>
<dbReference type="RefSeq" id="XP_005834906.1">
    <property type="nucleotide sequence ID" value="XM_005834849.1"/>
</dbReference>
<name>L1JHF7_GUITC</name>
<evidence type="ECO:0000313" key="2">
    <source>
        <dbReference type="EMBL" id="EKX47926.1"/>
    </source>
</evidence>